<name>R9NVR9_PSEHS</name>
<dbReference type="Proteomes" id="UP000014071">
    <property type="component" value="Unassembled WGS sequence"/>
</dbReference>
<gene>
    <name evidence="10" type="ORF">PHSY_000056</name>
</gene>
<dbReference type="CDD" id="cd00567">
    <property type="entry name" value="ACAD"/>
    <property type="match status" value="1"/>
</dbReference>
<dbReference type="HOGENOM" id="CLU_018204_4_1_1"/>
<evidence type="ECO:0000259" key="7">
    <source>
        <dbReference type="Pfam" id="PF00441"/>
    </source>
</evidence>
<dbReference type="EMBL" id="DF238766">
    <property type="protein sequence ID" value="GAC92502.1"/>
    <property type="molecule type" value="Genomic_DNA"/>
</dbReference>
<sequence>MLYRLDVRPPLTGAPHSTRFHTTAHLTTILPFDFHHQPTNLTSFNMSQTKLTKPTVPFSEAPWIQGLPSSVFTSPSYIQLREWCRKWCDEVLIEMGAKYEAAGVITDDEAYKRAAKDGVLFAFATGVHVDPKIAKIAQSVGVGLPAGIKPEEWNNVHDYIIWDELNRCASSVLMGLVGGLTYGSGPIMHFANDEQKQKWLPEIFSGRKRVCLAITEPLAGSNVANLSTEARLIEENGEKFYLVNGSKKWITNGIYSDWFTTAVRTSGKAGDSTGISLLLIPRGPGVTTKQMKMLPGGASGTTIVEFDDVKVPVSNLIGKEGDGLKLVFFNFNHERLTISFTALRYARVCLEDTIAHTRRREVFGKKLIEQPVVRYKIGHMAREVEALQAWVESVVFQQLHLTIAQSNLLTGGTCALLKAHAGIVLDHVVREAVHLLGGMGLTKGGTGDRIERIYRESKGLTVPGGSEDVMIDLGVRQQLKLVGPQSKF</sequence>
<feature type="domain" description="Acyl-CoA dehydrogenase/oxidase C-terminal" evidence="7">
    <location>
        <begin position="321"/>
        <end position="476"/>
    </location>
</feature>
<dbReference type="STRING" id="1305764.R9NVR9"/>
<protein>
    <submittedName>
        <fullName evidence="10">Acyl-CoA dehydrogenase</fullName>
    </submittedName>
</protein>
<evidence type="ECO:0000256" key="6">
    <source>
        <dbReference type="RuleBase" id="RU362125"/>
    </source>
</evidence>
<dbReference type="Pfam" id="PF02770">
    <property type="entry name" value="Acyl-CoA_dh_M"/>
    <property type="match status" value="1"/>
</dbReference>
<dbReference type="InterPro" id="IPR006091">
    <property type="entry name" value="Acyl-CoA_Oxase/DH_mid-dom"/>
</dbReference>
<feature type="domain" description="Acyl-CoA dehydrogenase/oxidase N-terminal" evidence="9">
    <location>
        <begin position="149"/>
        <end position="206"/>
    </location>
</feature>
<dbReference type="OrthoDB" id="2588832at2759"/>
<dbReference type="GeneID" id="24105368"/>
<keyword evidence="4 6" id="KW-0274">FAD</keyword>
<dbReference type="GO" id="GO:0033539">
    <property type="term" value="P:fatty acid beta-oxidation using acyl-CoA dehydrogenase"/>
    <property type="evidence" value="ECO:0007669"/>
    <property type="project" value="TreeGrafter"/>
</dbReference>
<evidence type="ECO:0000259" key="8">
    <source>
        <dbReference type="Pfam" id="PF02770"/>
    </source>
</evidence>
<proteinExistence type="inferred from homology"/>
<comment type="cofactor">
    <cofactor evidence="1 6">
        <name>FAD</name>
        <dbReference type="ChEBI" id="CHEBI:57692"/>
    </cofactor>
</comment>
<dbReference type="InterPro" id="IPR009100">
    <property type="entry name" value="AcylCoA_DH/oxidase_NM_dom_sf"/>
</dbReference>
<reference evidence="11" key="1">
    <citation type="journal article" date="2013" name="Genome Announc.">
        <title>Draft genome sequence of the basidiomycetous yeast-like fungus Pseudozyma hubeiensis SY62, which produces an abundant amount of the biosurfactant mannosylerythritol lipids.</title>
        <authorList>
            <person name="Konishi M."/>
            <person name="Hatada Y."/>
            <person name="Horiuchi J."/>
        </authorList>
    </citation>
    <scope>NUCLEOTIDE SEQUENCE [LARGE SCALE GENOMIC DNA]</scope>
    <source>
        <strain evidence="11">SY62</strain>
    </source>
</reference>
<dbReference type="Gene3D" id="2.40.110.10">
    <property type="entry name" value="Butyryl-CoA Dehydrogenase, subunit A, domain 2"/>
    <property type="match status" value="1"/>
</dbReference>
<organism evidence="10 11">
    <name type="scientific">Pseudozyma hubeiensis (strain SY62)</name>
    <name type="common">Yeast</name>
    <dbReference type="NCBI Taxonomy" id="1305764"/>
    <lineage>
        <taxon>Eukaryota</taxon>
        <taxon>Fungi</taxon>
        <taxon>Dikarya</taxon>
        <taxon>Basidiomycota</taxon>
        <taxon>Ustilaginomycotina</taxon>
        <taxon>Ustilaginomycetes</taxon>
        <taxon>Ustilaginales</taxon>
        <taxon>Ustilaginaceae</taxon>
        <taxon>Pseudozyma</taxon>
    </lineage>
</organism>
<dbReference type="PANTHER" id="PTHR48083">
    <property type="entry name" value="MEDIUM-CHAIN SPECIFIC ACYL-COA DEHYDROGENASE, MITOCHONDRIAL-RELATED"/>
    <property type="match status" value="1"/>
</dbReference>
<dbReference type="Gene3D" id="1.20.140.10">
    <property type="entry name" value="Butyryl-CoA Dehydrogenase, subunit A, domain 3"/>
    <property type="match status" value="1"/>
</dbReference>
<dbReference type="Gene3D" id="1.10.540.10">
    <property type="entry name" value="Acyl-CoA dehydrogenase/oxidase, N-terminal domain"/>
    <property type="match status" value="1"/>
</dbReference>
<evidence type="ECO:0000256" key="5">
    <source>
        <dbReference type="ARBA" id="ARBA00023002"/>
    </source>
</evidence>
<dbReference type="Pfam" id="PF02771">
    <property type="entry name" value="Acyl-CoA_dh_N"/>
    <property type="match status" value="1"/>
</dbReference>
<keyword evidence="11" id="KW-1185">Reference proteome</keyword>
<evidence type="ECO:0000256" key="1">
    <source>
        <dbReference type="ARBA" id="ARBA00001974"/>
    </source>
</evidence>
<evidence type="ECO:0000313" key="10">
    <source>
        <dbReference type="EMBL" id="GAC92502.1"/>
    </source>
</evidence>
<dbReference type="SUPFAM" id="SSF47203">
    <property type="entry name" value="Acyl-CoA dehydrogenase C-terminal domain-like"/>
    <property type="match status" value="1"/>
</dbReference>
<dbReference type="InterPro" id="IPR037069">
    <property type="entry name" value="AcylCoA_DH/ox_N_sf"/>
</dbReference>
<evidence type="ECO:0000256" key="3">
    <source>
        <dbReference type="ARBA" id="ARBA00022630"/>
    </source>
</evidence>
<evidence type="ECO:0000313" key="11">
    <source>
        <dbReference type="Proteomes" id="UP000014071"/>
    </source>
</evidence>
<dbReference type="Pfam" id="PF00441">
    <property type="entry name" value="Acyl-CoA_dh_1"/>
    <property type="match status" value="1"/>
</dbReference>
<dbReference type="RefSeq" id="XP_012186089.1">
    <property type="nucleotide sequence ID" value="XM_012330699.1"/>
</dbReference>
<feature type="domain" description="Acyl-CoA oxidase/dehydrogenase middle" evidence="8">
    <location>
        <begin position="211"/>
        <end position="309"/>
    </location>
</feature>
<keyword evidence="3 6" id="KW-0285">Flavoprotein</keyword>
<dbReference type="AlphaFoldDB" id="R9NVR9"/>
<dbReference type="GO" id="GO:0003995">
    <property type="term" value="F:acyl-CoA dehydrogenase activity"/>
    <property type="evidence" value="ECO:0007669"/>
    <property type="project" value="TreeGrafter"/>
</dbReference>
<evidence type="ECO:0000256" key="2">
    <source>
        <dbReference type="ARBA" id="ARBA00009347"/>
    </source>
</evidence>
<dbReference type="GO" id="GO:0005737">
    <property type="term" value="C:cytoplasm"/>
    <property type="evidence" value="ECO:0007669"/>
    <property type="project" value="TreeGrafter"/>
</dbReference>
<dbReference type="InterPro" id="IPR046373">
    <property type="entry name" value="Acyl-CoA_Oxase/DH_mid-dom_sf"/>
</dbReference>
<dbReference type="PANTHER" id="PTHR48083:SF28">
    <property type="entry name" value="ACYL-COA DEHYDROGENASE FAMILY PROTEIN (AFU_ORTHOLOGUE AFUA_6G10880)-RELATED"/>
    <property type="match status" value="1"/>
</dbReference>
<dbReference type="GO" id="GO:0050660">
    <property type="term" value="F:flavin adenine dinucleotide binding"/>
    <property type="evidence" value="ECO:0007669"/>
    <property type="project" value="InterPro"/>
</dbReference>
<comment type="similarity">
    <text evidence="2 6">Belongs to the acyl-CoA dehydrogenase family.</text>
</comment>
<dbReference type="InterPro" id="IPR036250">
    <property type="entry name" value="AcylCo_DH-like_C"/>
</dbReference>
<dbReference type="eggNOG" id="KOG0137">
    <property type="taxonomic scope" value="Eukaryota"/>
</dbReference>
<keyword evidence="5 6" id="KW-0560">Oxidoreductase</keyword>
<evidence type="ECO:0000256" key="4">
    <source>
        <dbReference type="ARBA" id="ARBA00022827"/>
    </source>
</evidence>
<dbReference type="InterPro" id="IPR009075">
    <property type="entry name" value="AcylCo_DH/oxidase_C"/>
</dbReference>
<dbReference type="InterPro" id="IPR013786">
    <property type="entry name" value="AcylCoA_DH/ox_N"/>
</dbReference>
<evidence type="ECO:0000259" key="9">
    <source>
        <dbReference type="Pfam" id="PF02771"/>
    </source>
</evidence>
<dbReference type="SUPFAM" id="SSF56645">
    <property type="entry name" value="Acyl-CoA dehydrogenase NM domain-like"/>
    <property type="match status" value="1"/>
</dbReference>
<dbReference type="InterPro" id="IPR050741">
    <property type="entry name" value="Acyl-CoA_dehydrogenase"/>
</dbReference>
<accession>R9NVR9</accession>